<sequence length="502" mass="55887">MRLHHIVLMVIICSSCIACSSLPDLEQRTPSYSVPVSKTQSTRLGQFLSPILRNSPESTGIMPLAEAEPSLDARLILINNAQVALDIQYYIWRDDKSGQRLTKAIFQAANRGVKVRLLLDDLHSRDIDESLQRLNGHPSIEVRLFNPFLPRSSRVLGFITDFPRANRRMHNKSLTVDNQATIVGGRNIGDDYFYRSDGILFADLDVLAIGDVVAKVSSDFDAFWNSNSAYPYELISQSTTPSDSTLFIHQTNIDQPSDLSELLDSDSIIWAETQIVSDSPLKALGKAEPDQLIVHALRKIIGQPKKQLLLVSPYFVPTLSGVKALESIAENGVSISVLTNSFAATDVAVVHSGYAKWRKRLLEADIRLFEMRPGTVGTDTTIYESVETSFSSSASSLHAKTFAVDGQRVFVGSFNFDPRSARLNTELGFVIESPEIASTMADVFIEEVPYSAYEVRLAPSGSLYWLEQNGSHHRRYDTEPGTTWFQRFSAGFFSLLPIDWLL</sequence>
<feature type="signal peptide" evidence="1">
    <location>
        <begin position="1"/>
        <end position="20"/>
    </location>
</feature>
<proteinExistence type="predicted"/>
<dbReference type="Proteomes" id="UP000238949">
    <property type="component" value="Unassembled WGS sequence"/>
</dbReference>
<name>A0A2S9VE90_9ALTE</name>
<dbReference type="InterPro" id="IPR025202">
    <property type="entry name" value="PLD-like_dom"/>
</dbReference>
<dbReference type="OrthoDB" id="9814092at2"/>
<dbReference type="CDD" id="cd09111">
    <property type="entry name" value="PLDc_ymdC_like_1"/>
    <property type="match status" value="1"/>
</dbReference>
<dbReference type="GO" id="GO:0032049">
    <property type="term" value="P:cardiolipin biosynthetic process"/>
    <property type="evidence" value="ECO:0007669"/>
    <property type="project" value="UniProtKB-ARBA"/>
</dbReference>
<keyword evidence="4" id="KW-1185">Reference proteome</keyword>
<protein>
    <recommendedName>
        <fullName evidence="2">PLD phosphodiesterase domain-containing protein</fullName>
    </recommendedName>
</protein>
<dbReference type="GO" id="GO:0030572">
    <property type="term" value="F:phosphatidyltransferase activity"/>
    <property type="evidence" value="ECO:0007669"/>
    <property type="project" value="UniProtKB-ARBA"/>
</dbReference>
<accession>A0A2S9VE90</accession>
<gene>
    <name evidence="3" type="ORF">C6Y40_04540</name>
</gene>
<evidence type="ECO:0000259" key="2">
    <source>
        <dbReference type="PROSITE" id="PS50035"/>
    </source>
</evidence>
<dbReference type="PANTHER" id="PTHR21248">
    <property type="entry name" value="CARDIOLIPIN SYNTHASE"/>
    <property type="match status" value="1"/>
</dbReference>
<reference evidence="4" key="1">
    <citation type="journal article" date="2020" name="Int. J. Syst. Evol. Microbiol.">
        <title>Alteromonas alba sp. nov., a marine bacterium isolated from the seawater of the West Pacific Ocean.</title>
        <authorList>
            <person name="Sun C."/>
            <person name="Wu Y.-H."/>
            <person name="Xamxidin M."/>
            <person name="Cheng H."/>
            <person name="Xu X.-W."/>
        </authorList>
    </citation>
    <scope>NUCLEOTIDE SEQUENCE [LARGE SCALE GENOMIC DNA]</scope>
    <source>
        <strain evidence="4">190</strain>
    </source>
</reference>
<evidence type="ECO:0000256" key="1">
    <source>
        <dbReference type="SAM" id="SignalP"/>
    </source>
</evidence>
<dbReference type="AlphaFoldDB" id="A0A2S9VE90"/>
<dbReference type="EMBL" id="PVNP01000035">
    <property type="protein sequence ID" value="PRO74777.1"/>
    <property type="molecule type" value="Genomic_DNA"/>
</dbReference>
<dbReference type="CDD" id="cd09113">
    <property type="entry name" value="PLDc_ymdC_like_2"/>
    <property type="match status" value="1"/>
</dbReference>
<organism evidence="3 4">
    <name type="scientific">Alteromonas alba</name>
    <dbReference type="NCBI Taxonomy" id="2079529"/>
    <lineage>
        <taxon>Bacteria</taxon>
        <taxon>Pseudomonadati</taxon>
        <taxon>Pseudomonadota</taxon>
        <taxon>Gammaproteobacteria</taxon>
        <taxon>Alteromonadales</taxon>
        <taxon>Alteromonadaceae</taxon>
        <taxon>Alteromonas/Salinimonas group</taxon>
        <taxon>Alteromonas</taxon>
    </lineage>
</organism>
<dbReference type="Pfam" id="PF13091">
    <property type="entry name" value="PLDc_2"/>
    <property type="match status" value="2"/>
</dbReference>
<keyword evidence="1" id="KW-0732">Signal</keyword>
<dbReference type="PROSITE" id="PS50035">
    <property type="entry name" value="PLD"/>
    <property type="match status" value="2"/>
</dbReference>
<feature type="chain" id="PRO_5015727415" description="PLD phosphodiesterase domain-containing protein" evidence="1">
    <location>
        <begin position="21"/>
        <end position="502"/>
    </location>
</feature>
<comment type="caution">
    <text evidence="3">The sequence shown here is derived from an EMBL/GenBank/DDBJ whole genome shotgun (WGS) entry which is preliminary data.</text>
</comment>
<dbReference type="SMART" id="SM00155">
    <property type="entry name" value="PLDc"/>
    <property type="match status" value="2"/>
</dbReference>
<dbReference type="SUPFAM" id="SSF56024">
    <property type="entry name" value="Phospholipase D/nuclease"/>
    <property type="match status" value="2"/>
</dbReference>
<feature type="domain" description="PLD phosphodiesterase" evidence="2">
    <location>
        <begin position="165"/>
        <end position="192"/>
    </location>
</feature>
<dbReference type="InterPro" id="IPR001736">
    <property type="entry name" value="PLipase_D/transphosphatidylase"/>
</dbReference>
<dbReference type="PANTHER" id="PTHR21248:SF12">
    <property type="entry name" value="CARDIOLIPIN SYNTHASE C"/>
    <property type="match status" value="1"/>
</dbReference>
<evidence type="ECO:0000313" key="4">
    <source>
        <dbReference type="Proteomes" id="UP000238949"/>
    </source>
</evidence>
<dbReference type="Gene3D" id="3.30.870.10">
    <property type="entry name" value="Endonuclease Chain A"/>
    <property type="match status" value="2"/>
</dbReference>
<feature type="domain" description="PLD phosphodiesterase" evidence="2">
    <location>
        <begin position="393"/>
        <end position="420"/>
    </location>
</feature>
<evidence type="ECO:0000313" key="3">
    <source>
        <dbReference type="EMBL" id="PRO74777.1"/>
    </source>
</evidence>